<evidence type="ECO:0000313" key="2">
    <source>
        <dbReference type="EMBL" id="NIK88659.1"/>
    </source>
</evidence>
<dbReference type="Proteomes" id="UP000570514">
    <property type="component" value="Unassembled WGS sequence"/>
</dbReference>
<dbReference type="SUPFAM" id="SSF51182">
    <property type="entry name" value="RmlC-like cupins"/>
    <property type="match status" value="1"/>
</dbReference>
<dbReference type="InterPro" id="IPR009327">
    <property type="entry name" value="Cupin_DUF985"/>
</dbReference>
<dbReference type="EMBL" id="JAASRM010000001">
    <property type="protein sequence ID" value="NIK88659.1"/>
    <property type="molecule type" value="Genomic_DNA"/>
</dbReference>
<keyword evidence="3" id="KW-1185">Reference proteome</keyword>
<dbReference type="PANTHER" id="PTHR33387">
    <property type="entry name" value="RMLC-LIKE JELLY ROLL FOLD PROTEIN"/>
    <property type="match status" value="1"/>
</dbReference>
<dbReference type="PANTHER" id="PTHR33387:SF3">
    <property type="entry name" value="DUF985 DOMAIN-CONTAINING PROTEIN"/>
    <property type="match status" value="1"/>
</dbReference>
<gene>
    <name evidence="2" type="ORF">FHS83_001977</name>
</gene>
<dbReference type="RefSeq" id="WP_167082814.1">
    <property type="nucleotide sequence ID" value="NZ_BAAADC010000001.1"/>
</dbReference>
<dbReference type="CDD" id="cd06121">
    <property type="entry name" value="cupin_YML079wp"/>
    <property type="match status" value="1"/>
</dbReference>
<feature type="domain" description="DUF985" evidence="1">
    <location>
        <begin position="6"/>
        <end position="133"/>
    </location>
</feature>
<dbReference type="AlphaFoldDB" id="A0A846MZI3"/>
<name>A0A846MZI3_9PROT</name>
<dbReference type="Gene3D" id="2.60.120.10">
    <property type="entry name" value="Jelly Rolls"/>
    <property type="match status" value="1"/>
</dbReference>
<proteinExistence type="predicted"/>
<dbReference type="InterPro" id="IPR039935">
    <property type="entry name" value="YML079W-like"/>
</dbReference>
<dbReference type="InterPro" id="IPR014710">
    <property type="entry name" value="RmlC-like_jellyroll"/>
</dbReference>
<evidence type="ECO:0000259" key="1">
    <source>
        <dbReference type="Pfam" id="PF06172"/>
    </source>
</evidence>
<organism evidence="2 3">
    <name type="scientific">Rhizomicrobium palustre</name>
    <dbReference type="NCBI Taxonomy" id="189966"/>
    <lineage>
        <taxon>Bacteria</taxon>
        <taxon>Pseudomonadati</taxon>
        <taxon>Pseudomonadota</taxon>
        <taxon>Alphaproteobacteria</taxon>
        <taxon>Micropepsales</taxon>
        <taxon>Micropepsaceae</taxon>
        <taxon>Rhizomicrobium</taxon>
    </lineage>
</organism>
<sequence>MTEADRLIAELGLQPHPEGGHYRQIFKDEPGPDGRARSTAIYYLLKAGEVSRPHRIDAVEIWHYYRGAPLELSIKPEGGELIHHRLGADIEAGERPQIVVPPHGWQAARSLGDYTLVGCTVAPGFLFETFEMAPPEFELK</sequence>
<accession>A0A846MZI3</accession>
<dbReference type="InterPro" id="IPR011051">
    <property type="entry name" value="RmlC_Cupin_sf"/>
</dbReference>
<protein>
    <recommendedName>
        <fullName evidence="1">DUF985 domain-containing protein</fullName>
    </recommendedName>
</protein>
<evidence type="ECO:0000313" key="3">
    <source>
        <dbReference type="Proteomes" id="UP000570514"/>
    </source>
</evidence>
<comment type="caution">
    <text evidence="2">The sequence shown here is derived from an EMBL/GenBank/DDBJ whole genome shotgun (WGS) entry which is preliminary data.</text>
</comment>
<reference evidence="2 3" key="1">
    <citation type="submission" date="2020-03" db="EMBL/GenBank/DDBJ databases">
        <title>Genomic Encyclopedia of Type Strains, Phase IV (KMG-IV): sequencing the most valuable type-strain genomes for metagenomic binning, comparative biology and taxonomic classification.</title>
        <authorList>
            <person name="Goeker M."/>
        </authorList>
    </citation>
    <scope>NUCLEOTIDE SEQUENCE [LARGE SCALE GENOMIC DNA]</scope>
    <source>
        <strain evidence="2 3">DSM 19867</strain>
    </source>
</reference>
<dbReference type="Pfam" id="PF06172">
    <property type="entry name" value="Cupin_5"/>
    <property type="match status" value="1"/>
</dbReference>